<organism evidence="8 9">
    <name type="scientific">Salmonella phage KKP 3828</name>
    <dbReference type="NCBI Taxonomy" id="3041358"/>
    <lineage>
        <taxon>Viruses</taxon>
        <taxon>Duplodnaviria</taxon>
        <taxon>Heunggongvirae</taxon>
        <taxon>Uroviricota</taxon>
        <taxon>Caudoviricetes</taxon>
        <taxon>Autographivirales</taxon>
        <taxon>Autoscriptoviridae</taxon>
        <taxon>Slopekvirinae</taxon>
        <taxon>Koutsourovirus</taxon>
        <taxon>Koutsourovirus KKP3828</taxon>
    </lineage>
</organism>
<gene>
    <name evidence="8" type="ORF">IBHPHPPA_00066</name>
</gene>
<evidence type="ECO:0000313" key="8">
    <source>
        <dbReference type="EMBL" id="WLW41066.1"/>
    </source>
</evidence>
<evidence type="ECO:0000256" key="2">
    <source>
        <dbReference type="ARBA" id="ARBA00022717"/>
    </source>
</evidence>
<dbReference type="GO" id="GO:0098015">
    <property type="term" value="C:virus tail"/>
    <property type="evidence" value="ECO:0007669"/>
    <property type="project" value="UniProtKB-KW"/>
</dbReference>
<evidence type="ECO:0000256" key="6">
    <source>
        <dbReference type="ARBA" id="ARBA00035731"/>
    </source>
</evidence>
<proteinExistence type="predicted"/>
<evidence type="ECO:0000256" key="5">
    <source>
        <dbReference type="ARBA" id="ARBA00023296"/>
    </source>
</evidence>
<keyword evidence="6" id="KW-1238">Degradation of host capsule during virus entry</keyword>
<comment type="subcellular location">
    <subcellularLocation>
        <location evidence="1">Virion</location>
    </subcellularLocation>
</comment>
<evidence type="ECO:0000313" key="9">
    <source>
        <dbReference type="Proteomes" id="UP001234853"/>
    </source>
</evidence>
<dbReference type="Proteomes" id="UP001234853">
    <property type="component" value="Segment"/>
</dbReference>
<protein>
    <recommendedName>
        <fullName evidence="7">Tail spike TSP1/Gp66 N-terminal domain-containing protein</fullName>
    </recommendedName>
</protein>
<sequence length="557" mass="58716">MSLVNVIYPANEKNARELWNRDLSGIGLTLAPGAFYTGSTVTATNQAVWDTLTGQCYTWEGTLPKTVPANSTPEDTGGIAPGAWVSVQGSTVGQVISNLKGTPYISATDYKTSSNTWSDAINAAIQAAKVSAVASRVVFVQASATKYFIKDVILDGPVTILGAGKLNTTFCPENDGDTCFKVTHEFARLADFTIQSVTTASTSTGIRIEAPLVTVENCSFAFLKYCVDAPGGYGAGELDFRFNRFASSTYGVVLGGGQINTRFNQNTFNGCKCGLFITENTSSVTTTIEGIELLGDRFYACGDNTLGTAAIEIVSCRWIWLTDVMSDLATGVALRATNTEYLQLTNGYYSSNNSTDKSCVVIQGSCNEFMAKGVKFADSRKFGLEIIKAANLVPARPKIIDCLFQNNDINVAQQGDLIVDSVVGVTAENCTFLADKPTGIAVTDNQTGGSSVTTKNCYFYGQVFVGGDSCKFYHYDSPTHPNRQVGVLTIPNGAGSVTTPNGIKSVVTGNGSAAVVVANAASAVVPLSAGVVGSSLQIVRTGTSGDLVVQYIAELAQ</sequence>
<dbReference type="SUPFAM" id="SSF51126">
    <property type="entry name" value="Pectin lyase-like"/>
    <property type="match status" value="2"/>
</dbReference>
<evidence type="ECO:0000259" key="7">
    <source>
        <dbReference type="Pfam" id="PF18668"/>
    </source>
</evidence>
<keyword evidence="3" id="KW-1227">Viral tail protein</keyword>
<evidence type="ECO:0000256" key="1">
    <source>
        <dbReference type="ARBA" id="ARBA00004328"/>
    </source>
</evidence>
<name>A0AA50F3E5_9CAUD</name>
<dbReference type="InterPro" id="IPR040775">
    <property type="entry name" value="Tail_spike_N"/>
</dbReference>
<dbReference type="Pfam" id="PF18668">
    <property type="entry name" value="Tail_spike_N"/>
    <property type="match status" value="1"/>
</dbReference>
<keyword evidence="5" id="KW-1160">Virus entry into host cell</keyword>
<evidence type="ECO:0000256" key="4">
    <source>
        <dbReference type="ARBA" id="ARBA00022844"/>
    </source>
</evidence>
<keyword evidence="9" id="KW-1185">Reference proteome</keyword>
<dbReference type="EMBL" id="OR067835">
    <property type="protein sequence ID" value="WLW41066.1"/>
    <property type="molecule type" value="Genomic_DNA"/>
</dbReference>
<dbReference type="GO" id="GO:0098994">
    <property type="term" value="P:symbiont entry into host cell via disruption of host cell envelope"/>
    <property type="evidence" value="ECO:0007669"/>
    <property type="project" value="UniProtKB-KW"/>
</dbReference>
<dbReference type="InterPro" id="IPR011050">
    <property type="entry name" value="Pectin_lyase_fold/virulence"/>
</dbReference>
<keyword evidence="4" id="KW-0946">Virion</keyword>
<keyword evidence="2" id="KW-1235">Degradation of host cell envelope components during virus entry</keyword>
<dbReference type="GO" id="GO:0098996">
    <property type="term" value="P:symbiont entry into host cell via disruption of host cell glycocalyx"/>
    <property type="evidence" value="ECO:0007669"/>
    <property type="project" value="UniProtKB-KW"/>
</dbReference>
<reference evidence="8" key="1">
    <citation type="submission" date="2023-05" db="EMBL/GenBank/DDBJ databases">
        <title>Genome analysis of newly isolated bacteriophages.</title>
        <authorList>
            <person name="Wojcicki M."/>
            <person name="Swider O."/>
            <person name="Srednicka P."/>
            <person name="Shymialevich D."/>
        </authorList>
    </citation>
    <scope>NUCLEOTIDE SEQUENCE</scope>
</reference>
<feature type="domain" description="Tail spike TSP1/Gp66 N-terminal" evidence="7">
    <location>
        <begin position="31"/>
        <end position="87"/>
    </location>
</feature>
<evidence type="ECO:0000256" key="3">
    <source>
        <dbReference type="ARBA" id="ARBA00022732"/>
    </source>
</evidence>
<dbReference type="Gene3D" id="2.10.10.80">
    <property type="match status" value="1"/>
</dbReference>
<accession>A0AA50F3E5</accession>